<dbReference type="Proteomes" id="UP000694397">
    <property type="component" value="Chromosome 9"/>
</dbReference>
<dbReference type="PRINTS" id="PR00314">
    <property type="entry name" value="CLATHRINADPT"/>
</dbReference>
<dbReference type="Pfam" id="PF01217">
    <property type="entry name" value="Clat_adaptor_s"/>
    <property type="match status" value="1"/>
</dbReference>
<gene>
    <name evidence="10" type="primary">ap1m3</name>
</gene>
<dbReference type="InterPro" id="IPR018240">
    <property type="entry name" value="Clathrin_mu_CS"/>
</dbReference>
<dbReference type="FunFam" id="3.30.450.60:FF:000006">
    <property type="entry name" value="AP-1 complex subunit mu-1 isoform 1"/>
    <property type="match status" value="1"/>
</dbReference>
<dbReference type="PROSITE" id="PS51072">
    <property type="entry name" value="MHD"/>
    <property type="match status" value="1"/>
</dbReference>
<evidence type="ECO:0000256" key="5">
    <source>
        <dbReference type="ARBA" id="ARBA00023136"/>
    </source>
</evidence>
<evidence type="ECO:0000256" key="1">
    <source>
        <dbReference type="ARBA" id="ARBA00004145"/>
    </source>
</evidence>
<dbReference type="InterPro" id="IPR036168">
    <property type="entry name" value="AP2_Mu_C_sf"/>
</dbReference>
<dbReference type="GO" id="GO:0030131">
    <property type="term" value="C:clathrin adaptor complex"/>
    <property type="evidence" value="ECO:0007669"/>
    <property type="project" value="UniProtKB-UniRule"/>
</dbReference>
<dbReference type="GO" id="GO:0006886">
    <property type="term" value="P:intracellular protein transport"/>
    <property type="evidence" value="ECO:0007669"/>
    <property type="project" value="UniProtKB-UniRule"/>
</dbReference>
<protein>
    <submittedName>
        <fullName evidence="10">Adaptor related protein complex 1 subunit mu 3</fullName>
    </submittedName>
</protein>
<organism evidence="10 11">
    <name type="scientific">Scleropages formosus</name>
    <name type="common">Asian bonytongue</name>
    <name type="synonym">Osteoglossum formosum</name>
    <dbReference type="NCBI Taxonomy" id="113540"/>
    <lineage>
        <taxon>Eukaryota</taxon>
        <taxon>Metazoa</taxon>
        <taxon>Chordata</taxon>
        <taxon>Craniata</taxon>
        <taxon>Vertebrata</taxon>
        <taxon>Euteleostomi</taxon>
        <taxon>Actinopterygii</taxon>
        <taxon>Neopterygii</taxon>
        <taxon>Teleostei</taxon>
        <taxon>Osteoglossocephala</taxon>
        <taxon>Osteoglossomorpha</taxon>
        <taxon>Osteoglossiformes</taxon>
        <taxon>Osteoglossidae</taxon>
        <taxon>Scleropages</taxon>
    </lineage>
</organism>
<reference evidence="10" key="3">
    <citation type="submission" date="2025-09" db="UniProtKB">
        <authorList>
            <consortium name="Ensembl"/>
        </authorList>
    </citation>
    <scope>IDENTIFICATION</scope>
</reference>
<keyword evidence="3 8" id="KW-0813">Transport</keyword>
<reference evidence="10 11" key="1">
    <citation type="submission" date="2019-04" db="EMBL/GenBank/DDBJ databases">
        <authorList>
            <consortium name="Wellcome Sanger Institute Data Sharing"/>
        </authorList>
    </citation>
    <scope>NUCLEOTIDE SEQUENCE [LARGE SCALE GENOMIC DNA]</scope>
</reference>
<dbReference type="CDD" id="cd14835">
    <property type="entry name" value="AP1_Mu_N"/>
    <property type="match status" value="1"/>
</dbReference>
<evidence type="ECO:0000256" key="2">
    <source>
        <dbReference type="ARBA" id="ARBA00005324"/>
    </source>
</evidence>
<feature type="domain" description="MHD" evidence="9">
    <location>
        <begin position="165"/>
        <end position="365"/>
    </location>
</feature>
<dbReference type="Ensembl" id="ENSSFOT00015079979.1">
    <property type="protein sequence ID" value="ENSSFOP00015065653.1"/>
    <property type="gene ID" value="ENSSFOG00015000090.2"/>
</dbReference>
<dbReference type="PIRSF" id="PIRSF005992">
    <property type="entry name" value="Clathrin_mu"/>
    <property type="match status" value="1"/>
</dbReference>
<dbReference type="Gene3D" id="3.30.450.60">
    <property type="match status" value="1"/>
</dbReference>
<dbReference type="SUPFAM" id="SSF64356">
    <property type="entry name" value="SNARE-like"/>
    <property type="match status" value="1"/>
</dbReference>
<dbReference type="InterPro" id="IPR022775">
    <property type="entry name" value="AP_mu_sigma_su"/>
</dbReference>
<dbReference type="InterPro" id="IPR050431">
    <property type="entry name" value="Adaptor_comp_med_subunit"/>
</dbReference>
<dbReference type="PROSITE" id="PS00990">
    <property type="entry name" value="CLAT_ADAPTOR_M_1"/>
    <property type="match status" value="1"/>
</dbReference>
<comment type="function">
    <text evidence="7">Subunit of clathrin-associated adaptor protein complex 1 that plays a role in protein sorting in the trans-Golgi network (TGN) and endosomes. The AP complexes mediate the recruitment of clathrin to membranes and the recognition of sorting signals within the cytosolic tails of transmembrane cargo molecules.</text>
</comment>
<dbReference type="GO" id="GO:0016192">
    <property type="term" value="P:vesicle-mediated transport"/>
    <property type="evidence" value="ECO:0007669"/>
    <property type="project" value="InterPro"/>
</dbReference>
<dbReference type="InterPro" id="IPR028565">
    <property type="entry name" value="MHD"/>
</dbReference>
<evidence type="ECO:0000256" key="6">
    <source>
        <dbReference type="ARBA" id="ARBA00023329"/>
    </source>
</evidence>
<keyword evidence="11" id="KW-1185">Reference proteome</keyword>
<dbReference type="InterPro" id="IPR011012">
    <property type="entry name" value="Longin-like_dom_sf"/>
</dbReference>
<evidence type="ECO:0000313" key="10">
    <source>
        <dbReference type="Ensembl" id="ENSSFOP00015065653.1"/>
    </source>
</evidence>
<keyword evidence="4 8" id="KW-0653">Protein transport</keyword>
<name>A0A8C9VWJ7_SCLFO</name>
<dbReference type="GeneTree" id="ENSGT00940000166725"/>
<evidence type="ECO:0000256" key="8">
    <source>
        <dbReference type="PIRNR" id="PIRNR005992"/>
    </source>
</evidence>
<reference evidence="10" key="2">
    <citation type="submission" date="2025-08" db="UniProtKB">
        <authorList>
            <consortium name="Ensembl"/>
        </authorList>
    </citation>
    <scope>IDENTIFICATION</scope>
</reference>
<keyword evidence="6" id="KW-0968">Cytoplasmic vesicle</keyword>
<evidence type="ECO:0000259" key="9">
    <source>
        <dbReference type="PROSITE" id="PS51072"/>
    </source>
</evidence>
<evidence type="ECO:0000256" key="4">
    <source>
        <dbReference type="ARBA" id="ARBA00022927"/>
    </source>
</evidence>
<proteinExistence type="inferred from homology"/>
<dbReference type="SUPFAM" id="SSF49447">
    <property type="entry name" value="Second domain of Mu2 adaptin subunit (ap50) of ap2 adaptor"/>
    <property type="match status" value="1"/>
</dbReference>
<dbReference type="InterPro" id="IPR001392">
    <property type="entry name" value="Clathrin_mu"/>
</dbReference>
<dbReference type="Pfam" id="PF00928">
    <property type="entry name" value="Adap_comp_sub"/>
    <property type="match status" value="1"/>
</dbReference>
<keyword evidence="5" id="KW-0472">Membrane</keyword>
<dbReference type="Gene3D" id="2.60.40.1170">
    <property type="entry name" value="Mu homology domain, subdomain B"/>
    <property type="match status" value="2"/>
</dbReference>
<evidence type="ECO:0000256" key="3">
    <source>
        <dbReference type="ARBA" id="ARBA00022448"/>
    </source>
</evidence>
<sequence length="365" mass="41737">GFVQSSLASFQVLICRNYMGNTDMGEIDHFMPILNKREEEAAVSPLVTHGTSHFLWIKHSNLYLVAMTKKNANAALVYAFLYKIVEVFKEYFKELEEESIRDNFVTVYELMDEVMDFGFPQTTDSKILQEYITQKGHKLEVGAPRPPATVTNAVSWRSEGIKYRKNEVFMDVIESVNLLVSASGNVLRSEIVGSIKLKVVLSGMPELRLGLNDKVLFEITGREKSKAVELEDVKFHQCVRLSRFENDRTISFIPPDGECELMSYRLNTTVKPLIWIESVIEKYSHSRVEIKGGKEYMLRAHFGLPSVEADETEGKPPITVNFEIPYFTVSGIQVRYLKIIEKSGYQALPWVRYITQSGDYQLRTS</sequence>
<comment type="similarity">
    <text evidence="2 8">Belongs to the adaptor complexes medium subunit family.</text>
</comment>
<dbReference type="GO" id="GO:0030665">
    <property type="term" value="C:clathrin-coated vesicle membrane"/>
    <property type="evidence" value="ECO:0007669"/>
    <property type="project" value="UniProtKB-SubCell"/>
</dbReference>
<dbReference type="PANTHER" id="PTHR10529">
    <property type="entry name" value="AP COMPLEX SUBUNIT MU"/>
    <property type="match status" value="1"/>
</dbReference>
<accession>A0A8C9VWJ7</accession>
<evidence type="ECO:0000256" key="7">
    <source>
        <dbReference type="ARBA" id="ARBA00057121"/>
    </source>
</evidence>
<dbReference type="AlphaFoldDB" id="A0A8C9VWJ7"/>
<comment type="subcellular location">
    <subcellularLocation>
        <location evidence="1">Cytoplasmic vesicle</location>
        <location evidence="1">Clathrin-coated vesicle membrane</location>
        <topology evidence="1">Peripheral membrane protein</topology>
        <orientation evidence="1">Cytoplasmic side</orientation>
    </subcellularLocation>
</comment>
<evidence type="ECO:0000313" key="11">
    <source>
        <dbReference type="Proteomes" id="UP000694397"/>
    </source>
</evidence>